<evidence type="ECO:0000313" key="2">
    <source>
        <dbReference type="Proteomes" id="UP000250272"/>
    </source>
</evidence>
<dbReference type="GO" id="GO:0070004">
    <property type="term" value="F:cysteine-type exopeptidase activity"/>
    <property type="evidence" value="ECO:0007669"/>
    <property type="project" value="InterPro"/>
</dbReference>
<dbReference type="EMBL" id="CP015101">
    <property type="protein sequence ID" value="ASJ05206.1"/>
    <property type="molecule type" value="Genomic_DNA"/>
</dbReference>
<dbReference type="GeneID" id="33326592"/>
<dbReference type="PANTHER" id="PTHR12994">
    <property type="entry name" value="SECERNIN"/>
    <property type="match status" value="1"/>
</dbReference>
<accession>A0A2Z2MH07</accession>
<dbReference type="OrthoDB" id="31005at2157"/>
<sequence length="424" mass="48938">MCDVLVAAPEATKEGVTLFAKNSDREPNEAQILEFIPRTKHEEEKVRLTYVDFPQVKETYAVILSRPWWMWGAEMGVNEFEVAIGNTAVFTKVKVPESGVTGMDMIRLALERTRSAGEALEFITGIVEQGLQGGNGSRSHKLFYFSSFIIADPQEAWVLETVGREWAAKKIDGVYSISNALTIENDWDMASEGVERLARKGSFSFAKHFSDRFYTHFAHGRERRAFTLKKLKEREGEITLEYMMYLLRSHSFEPYRPEKGSMRDICMHYGGLTRPSQTASSQVSELGNGFHWFTGTSNPCLSIFKPVTFEGGLPDLGKEPTDRYDPEAYWWRFEAFHRRFLTNYRTYIDDFAREREGLQGEIIEKAREIEKTPEDLRALTEWAFREEARLLERWEKMVKPGKLPLLFGRSWRKVNEEAGLRLEG</sequence>
<name>A0A2Z2MH07_9EURY</name>
<reference evidence="1 2" key="1">
    <citation type="submission" date="2016-04" db="EMBL/GenBank/DDBJ databases">
        <title>Complete genome sequence of Thermococcus barossii type strain SHCK-94.</title>
        <authorList>
            <person name="Oger P.M."/>
        </authorList>
    </citation>
    <scope>NUCLEOTIDE SEQUENCE [LARGE SCALE GENOMIC DNA]</scope>
    <source>
        <strain evidence="1 2">SHCK-94</strain>
    </source>
</reference>
<dbReference type="KEGG" id="tbs:A3L01_07410"/>
<dbReference type="GO" id="GO:0006508">
    <property type="term" value="P:proteolysis"/>
    <property type="evidence" value="ECO:0007669"/>
    <property type="project" value="InterPro"/>
</dbReference>
<dbReference type="Gene3D" id="3.60.60.10">
    <property type="entry name" value="Penicillin V Acylase, Chain A"/>
    <property type="match status" value="1"/>
</dbReference>
<proteinExistence type="predicted"/>
<dbReference type="AlphaFoldDB" id="A0A2Z2MH07"/>
<organism evidence="1 2">
    <name type="scientific">Thermococcus barossii</name>
    <dbReference type="NCBI Taxonomy" id="54077"/>
    <lineage>
        <taxon>Archaea</taxon>
        <taxon>Methanobacteriati</taxon>
        <taxon>Methanobacteriota</taxon>
        <taxon>Thermococci</taxon>
        <taxon>Thermococcales</taxon>
        <taxon>Thermococcaceae</taxon>
        <taxon>Thermococcus</taxon>
    </lineage>
</organism>
<dbReference type="Proteomes" id="UP000250272">
    <property type="component" value="Chromosome"/>
</dbReference>
<dbReference type="Pfam" id="PF03577">
    <property type="entry name" value="Peptidase_C69"/>
    <property type="match status" value="1"/>
</dbReference>
<dbReference type="GO" id="GO:0016805">
    <property type="term" value="F:dipeptidase activity"/>
    <property type="evidence" value="ECO:0007669"/>
    <property type="project" value="InterPro"/>
</dbReference>
<keyword evidence="2" id="KW-1185">Reference proteome</keyword>
<dbReference type="InterPro" id="IPR005322">
    <property type="entry name" value="Peptidase_C69"/>
</dbReference>
<gene>
    <name evidence="1" type="ORF">A3L01_07410</name>
</gene>
<evidence type="ECO:0000313" key="1">
    <source>
        <dbReference type="EMBL" id="ASJ05206.1"/>
    </source>
</evidence>
<protein>
    <submittedName>
        <fullName evidence="1">Peptidase U34</fullName>
    </submittedName>
</protein>
<dbReference type="RefSeq" id="WP_088865210.1">
    <property type="nucleotide sequence ID" value="NZ_CP015101.1"/>
</dbReference>
<dbReference type="PANTHER" id="PTHR12994:SF17">
    <property type="entry name" value="LD30995P"/>
    <property type="match status" value="1"/>
</dbReference>